<keyword evidence="7 16" id="KW-0812">Transmembrane</keyword>
<keyword evidence="14" id="KW-0393">Immunoglobulin domain</keyword>
<feature type="transmembrane region" description="Helical" evidence="16">
    <location>
        <begin position="311"/>
        <end position="336"/>
    </location>
</feature>
<evidence type="ECO:0000256" key="7">
    <source>
        <dbReference type="ARBA" id="ARBA00022692"/>
    </source>
</evidence>
<dbReference type="AlphaFoldDB" id="A0A6P3ERD1"/>
<dbReference type="Pfam" id="PF06623">
    <property type="entry name" value="MHC_I_C"/>
    <property type="match status" value="1"/>
</dbReference>
<dbReference type="InterPro" id="IPR010579">
    <property type="entry name" value="MHC_I_a_C"/>
</dbReference>
<dbReference type="OrthoDB" id="8936120at2759"/>
<dbReference type="GO" id="GO:0042612">
    <property type="term" value="C:MHC class I protein complex"/>
    <property type="evidence" value="ECO:0007669"/>
    <property type="project" value="UniProtKB-KW"/>
</dbReference>
<dbReference type="RefSeq" id="XP_004624381.1">
    <property type="nucleotide sequence ID" value="XM_004624324.2"/>
</dbReference>
<dbReference type="GO" id="GO:0009897">
    <property type="term" value="C:external side of plasma membrane"/>
    <property type="evidence" value="ECO:0007669"/>
    <property type="project" value="TreeGrafter"/>
</dbReference>
<feature type="chain" id="PRO_5027642198" evidence="17">
    <location>
        <begin position="25"/>
        <end position="366"/>
    </location>
</feature>
<dbReference type="InterPro" id="IPR037055">
    <property type="entry name" value="MHC_I-like_Ag-recog_sf"/>
</dbReference>
<dbReference type="Pfam" id="PF07654">
    <property type="entry name" value="C1-set"/>
    <property type="match status" value="1"/>
</dbReference>
<proteinExistence type="inferred from homology"/>
<evidence type="ECO:0000256" key="9">
    <source>
        <dbReference type="ARBA" id="ARBA00022859"/>
    </source>
</evidence>
<accession>A0A6P3ERD1</accession>
<dbReference type="FunFam" id="2.60.40.10:FF:000014">
    <property type="entry name" value="H-2 class I histocompatibility antigen, alpha chain"/>
    <property type="match status" value="1"/>
</dbReference>
<evidence type="ECO:0000256" key="15">
    <source>
        <dbReference type="RuleBase" id="RU004439"/>
    </source>
</evidence>
<comment type="similarity">
    <text evidence="5 15">Belongs to the MHC class I family.</text>
</comment>
<dbReference type="GeneID" id="101582899"/>
<dbReference type="GO" id="GO:0042605">
    <property type="term" value="F:peptide antigen binding"/>
    <property type="evidence" value="ECO:0007669"/>
    <property type="project" value="TreeGrafter"/>
</dbReference>
<dbReference type="Pfam" id="PF00129">
    <property type="entry name" value="MHC_I"/>
    <property type="match status" value="1"/>
</dbReference>
<dbReference type="InterPro" id="IPR003006">
    <property type="entry name" value="Ig/MHC_CS"/>
</dbReference>
<keyword evidence="19" id="KW-1185">Reference proteome</keyword>
<dbReference type="GO" id="GO:0005102">
    <property type="term" value="F:signaling receptor binding"/>
    <property type="evidence" value="ECO:0007669"/>
    <property type="project" value="TreeGrafter"/>
</dbReference>
<dbReference type="Proteomes" id="UP000515203">
    <property type="component" value="Unplaced"/>
</dbReference>
<evidence type="ECO:0000256" key="10">
    <source>
        <dbReference type="ARBA" id="ARBA00022989"/>
    </source>
</evidence>
<dbReference type="SUPFAM" id="SSF54452">
    <property type="entry name" value="MHC antigen-recognition domain"/>
    <property type="match status" value="1"/>
</dbReference>
<name>A0A6P3ERD1_OCTDE</name>
<comment type="function">
    <text evidence="1">Involved in the presentation of foreign antigens to the immune system.</text>
</comment>
<feature type="domain" description="Ig-like" evidence="18">
    <location>
        <begin position="209"/>
        <end position="297"/>
    </location>
</feature>
<keyword evidence="9" id="KW-0391">Immunity</keyword>
<evidence type="ECO:0000313" key="20">
    <source>
        <dbReference type="RefSeq" id="XP_004624381.1"/>
    </source>
</evidence>
<evidence type="ECO:0000256" key="6">
    <source>
        <dbReference type="ARBA" id="ARBA00022451"/>
    </source>
</evidence>
<dbReference type="InParanoid" id="A0A6P3ERD1"/>
<dbReference type="GO" id="GO:0030670">
    <property type="term" value="C:phagocytic vesicle membrane"/>
    <property type="evidence" value="ECO:0007669"/>
    <property type="project" value="UniProtKB-ARBA"/>
</dbReference>
<dbReference type="GO" id="GO:0005768">
    <property type="term" value="C:endosome"/>
    <property type="evidence" value="ECO:0007669"/>
    <property type="project" value="UniProtKB-SubCell"/>
</dbReference>
<dbReference type="GO" id="GO:0005615">
    <property type="term" value="C:extracellular space"/>
    <property type="evidence" value="ECO:0007669"/>
    <property type="project" value="TreeGrafter"/>
</dbReference>
<evidence type="ECO:0000256" key="5">
    <source>
        <dbReference type="ARBA" id="ARBA00006909"/>
    </source>
</evidence>
<evidence type="ECO:0000256" key="16">
    <source>
        <dbReference type="SAM" id="Phobius"/>
    </source>
</evidence>
<evidence type="ECO:0000256" key="3">
    <source>
        <dbReference type="ARBA" id="ARBA00004308"/>
    </source>
</evidence>
<dbReference type="GO" id="GO:0002486">
    <property type="term" value="P:antigen processing and presentation of endogenous peptide antigen via MHC class I via ER pathway, TAP-independent"/>
    <property type="evidence" value="ECO:0007669"/>
    <property type="project" value="TreeGrafter"/>
</dbReference>
<evidence type="ECO:0000256" key="8">
    <source>
        <dbReference type="ARBA" id="ARBA00022753"/>
    </source>
</evidence>
<dbReference type="SUPFAM" id="SSF48726">
    <property type="entry name" value="Immunoglobulin"/>
    <property type="match status" value="1"/>
</dbReference>
<dbReference type="InterPro" id="IPR013783">
    <property type="entry name" value="Ig-like_fold"/>
</dbReference>
<dbReference type="InterPro" id="IPR011161">
    <property type="entry name" value="MHC_I-like_Ag-recog"/>
</dbReference>
<gene>
    <name evidence="20" type="primary">LOC101582899</name>
</gene>
<dbReference type="InterPro" id="IPR003597">
    <property type="entry name" value="Ig_C1-set"/>
</dbReference>
<dbReference type="InterPro" id="IPR011162">
    <property type="entry name" value="MHC_I/II-like_Ag-recog"/>
</dbReference>
<dbReference type="Gene3D" id="2.60.40.10">
    <property type="entry name" value="Immunoglobulins"/>
    <property type="match status" value="1"/>
</dbReference>
<keyword evidence="17" id="KW-0732">Signal</keyword>
<dbReference type="CDD" id="cd07698">
    <property type="entry name" value="IgC1_MHC_I_alpha3"/>
    <property type="match status" value="1"/>
</dbReference>
<evidence type="ECO:0000313" key="19">
    <source>
        <dbReference type="Proteomes" id="UP000515203"/>
    </source>
</evidence>
<evidence type="ECO:0000256" key="13">
    <source>
        <dbReference type="ARBA" id="ARBA00023180"/>
    </source>
</evidence>
<comment type="subcellular location">
    <subcellularLocation>
        <location evidence="3">Endomembrane system</location>
    </subcellularLocation>
    <subcellularLocation>
        <location evidence="2">Endosome</location>
    </subcellularLocation>
    <subcellularLocation>
        <location evidence="4">Membrane</location>
        <topology evidence="4">Single-pass type I membrane protein</topology>
    </subcellularLocation>
</comment>
<dbReference type="InterPro" id="IPR007110">
    <property type="entry name" value="Ig-like_dom"/>
</dbReference>
<dbReference type="PROSITE" id="PS00290">
    <property type="entry name" value="IG_MHC"/>
    <property type="match status" value="1"/>
</dbReference>
<reference evidence="20" key="1">
    <citation type="submission" date="2025-08" db="UniProtKB">
        <authorList>
            <consortium name="RefSeq"/>
        </authorList>
    </citation>
    <scope>IDENTIFICATION</scope>
</reference>
<evidence type="ECO:0000256" key="4">
    <source>
        <dbReference type="ARBA" id="ARBA00004479"/>
    </source>
</evidence>
<keyword evidence="13" id="KW-0325">Glycoprotein</keyword>
<dbReference type="PROSITE" id="PS50835">
    <property type="entry name" value="IG_LIKE"/>
    <property type="match status" value="1"/>
</dbReference>
<sequence length="366" mass="40965">MAVMAPRTLLLLLSAALVPTQTRAGLHSLRYFDTAVSRPGEGDARFFIVGYVDGAEIVRFDSDAEDPRMRPRAPWMERMDQAYWDGQTRICKDNAQVYRMYLQTALRYYNQSAAGSHTIQSLYGCEVGPDGRFLGGYTQHAYDGMDYIALTEDLSSWVAADTVAQITQRKWVEAGVAEKDRAYLEEECVEWLGRYLENGKESLQRADPPETRVTHHPISEEEVTLRCWALGFYPEEITMTWQRDGQDLTQDMELVETRPDGSGTFQKWVAVVVPPGEEQKYTCRVQHEGLPEPRTLTWEPSPQPTFPTRGVSAAAVGVAAVIILLVVTAVVALVMWRRQRAGMKGGSYAQAASSDYARGSDSSLMS</sequence>
<keyword evidence="10 16" id="KW-1133">Transmembrane helix</keyword>
<evidence type="ECO:0000259" key="18">
    <source>
        <dbReference type="PROSITE" id="PS50835"/>
    </source>
</evidence>
<evidence type="ECO:0000256" key="2">
    <source>
        <dbReference type="ARBA" id="ARBA00004177"/>
    </source>
</evidence>
<evidence type="ECO:0000256" key="11">
    <source>
        <dbReference type="ARBA" id="ARBA00023130"/>
    </source>
</evidence>
<dbReference type="InterPro" id="IPR001039">
    <property type="entry name" value="MHC_I_a_a1/a2"/>
</dbReference>
<dbReference type="GO" id="GO:0098553">
    <property type="term" value="C:lumenal side of endoplasmic reticulum membrane"/>
    <property type="evidence" value="ECO:0007669"/>
    <property type="project" value="UniProtKB-ARBA"/>
</dbReference>
<dbReference type="PANTHER" id="PTHR16675:SF251">
    <property type="entry name" value="HLA CLASS I HISTOCOMPATIBILITY ANTIGEN, C ALPHA CHAIN"/>
    <property type="match status" value="1"/>
</dbReference>
<dbReference type="InterPro" id="IPR036179">
    <property type="entry name" value="Ig-like_dom_sf"/>
</dbReference>
<dbReference type="PRINTS" id="PR01638">
    <property type="entry name" value="MHCCLASSI"/>
</dbReference>
<dbReference type="GO" id="GO:0001916">
    <property type="term" value="P:positive regulation of T cell mediated cytotoxicity"/>
    <property type="evidence" value="ECO:0007669"/>
    <property type="project" value="TreeGrafter"/>
</dbReference>
<dbReference type="Gene3D" id="3.30.500.10">
    <property type="entry name" value="MHC class I-like antigen recognition-like"/>
    <property type="match status" value="1"/>
</dbReference>
<evidence type="ECO:0000256" key="1">
    <source>
        <dbReference type="ARBA" id="ARBA00002297"/>
    </source>
</evidence>
<dbReference type="SMART" id="SM00407">
    <property type="entry name" value="IGc1"/>
    <property type="match status" value="1"/>
</dbReference>
<dbReference type="PANTHER" id="PTHR16675">
    <property type="entry name" value="MHC CLASS I-RELATED"/>
    <property type="match status" value="1"/>
</dbReference>
<evidence type="ECO:0000256" key="12">
    <source>
        <dbReference type="ARBA" id="ARBA00023136"/>
    </source>
</evidence>
<dbReference type="FunFam" id="3.30.500.10:FF:000001">
    <property type="entry name" value="H-2 class I histocompatibility antigen, alpha chain"/>
    <property type="match status" value="1"/>
</dbReference>
<dbReference type="GO" id="GO:0002476">
    <property type="term" value="P:antigen processing and presentation of endogenous peptide antigen via MHC class Ib"/>
    <property type="evidence" value="ECO:0007669"/>
    <property type="project" value="TreeGrafter"/>
</dbReference>
<protein>
    <submittedName>
        <fullName evidence="20">HLA class I histocompatibility antigen, B-38 alpha chain-like isoform X1</fullName>
    </submittedName>
</protein>
<feature type="signal peptide" evidence="17">
    <location>
        <begin position="1"/>
        <end position="24"/>
    </location>
</feature>
<keyword evidence="8" id="KW-0967">Endosome</keyword>
<organism evidence="19 20">
    <name type="scientific">Octodon degus</name>
    <name type="common">Degu</name>
    <name type="synonym">Sciurus degus</name>
    <dbReference type="NCBI Taxonomy" id="10160"/>
    <lineage>
        <taxon>Eukaryota</taxon>
        <taxon>Metazoa</taxon>
        <taxon>Chordata</taxon>
        <taxon>Craniata</taxon>
        <taxon>Vertebrata</taxon>
        <taxon>Euteleostomi</taxon>
        <taxon>Mammalia</taxon>
        <taxon>Eutheria</taxon>
        <taxon>Euarchontoglires</taxon>
        <taxon>Glires</taxon>
        <taxon>Rodentia</taxon>
        <taxon>Hystricomorpha</taxon>
        <taxon>Octodontidae</taxon>
        <taxon>Octodon</taxon>
    </lineage>
</organism>
<keyword evidence="12 16" id="KW-0472">Membrane</keyword>
<dbReference type="GO" id="GO:0002250">
    <property type="term" value="P:adaptive immune response"/>
    <property type="evidence" value="ECO:0007669"/>
    <property type="project" value="UniProtKB-KW"/>
</dbReference>
<evidence type="ECO:0000256" key="14">
    <source>
        <dbReference type="ARBA" id="ARBA00023319"/>
    </source>
</evidence>
<dbReference type="InterPro" id="IPR050208">
    <property type="entry name" value="MHC_class-I_related"/>
</dbReference>
<dbReference type="FunCoup" id="A0A6P3ERD1">
    <property type="interactions" value="937"/>
</dbReference>
<keyword evidence="11" id="KW-1064">Adaptive immunity</keyword>
<keyword evidence="6" id="KW-0490">MHC I</keyword>
<evidence type="ECO:0000256" key="17">
    <source>
        <dbReference type="SAM" id="SignalP"/>
    </source>
</evidence>